<dbReference type="GO" id="GO:0008234">
    <property type="term" value="F:cysteine-type peptidase activity"/>
    <property type="evidence" value="ECO:0007669"/>
    <property type="project" value="UniProtKB-KW"/>
</dbReference>
<proteinExistence type="inferred from homology"/>
<keyword evidence="2" id="KW-0645">Protease</keyword>
<sequence length="349" mass="37929">MSTAGHSHENETGNGAAVGHIGRARAGIRKQRILRTAVTMTVTGLALAVPTGSQALAALNPAVLKSLHLDSATLKKVQAYDRYRTREASQREGASRALRFARKQIGKPYRWGAEGPGGYDCSGLAMASWRKAGVKLPRVTHAQYRQVKRKVALKNLKPGDLIFFRGRNHVGLYVGNGRYLHAPNTGARVRIDKLSAQRKKQFAGAVRPGAPAYKEWSPSVKELVEKIDRMSADKRAANKPPDKERAPQIPPPADTLPKSPDTFPDHSPADDQAEADAPPGRPGTTKPDDSAAQPSRGDALPEETKPEPRPRYKAKPASRSPRHARHDSDSWEKYVGPVDALTAPGHVPH</sequence>
<evidence type="ECO:0000259" key="6">
    <source>
        <dbReference type="PROSITE" id="PS51935"/>
    </source>
</evidence>
<feature type="compositionally biased region" description="Basic and acidic residues" evidence="5">
    <location>
        <begin position="231"/>
        <end position="246"/>
    </location>
</feature>
<dbReference type="PROSITE" id="PS51935">
    <property type="entry name" value="NLPC_P60"/>
    <property type="match status" value="1"/>
</dbReference>
<organism evidence="7 8">
    <name type="scientific">Actinomadura soli</name>
    <dbReference type="NCBI Taxonomy" id="2508997"/>
    <lineage>
        <taxon>Bacteria</taxon>
        <taxon>Bacillati</taxon>
        <taxon>Actinomycetota</taxon>
        <taxon>Actinomycetes</taxon>
        <taxon>Streptosporangiales</taxon>
        <taxon>Thermomonosporaceae</taxon>
        <taxon>Actinomadura</taxon>
    </lineage>
</organism>
<evidence type="ECO:0000256" key="1">
    <source>
        <dbReference type="ARBA" id="ARBA00007074"/>
    </source>
</evidence>
<name>A0A5C4JBD2_9ACTN</name>
<dbReference type="PANTHER" id="PTHR47053:SF1">
    <property type="entry name" value="MUREIN DD-ENDOPEPTIDASE MEPH-RELATED"/>
    <property type="match status" value="1"/>
</dbReference>
<dbReference type="OrthoDB" id="3209655at2"/>
<gene>
    <name evidence="7" type="ORF">ETD83_18280</name>
</gene>
<accession>A0A5C4JBD2</accession>
<reference evidence="7 8" key="1">
    <citation type="submission" date="2019-05" db="EMBL/GenBank/DDBJ databases">
        <title>Draft genome sequence of Actinomadura sp. 14C53.</title>
        <authorList>
            <person name="Saricaoglu S."/>
            <person name="Isik K."/>
        </authorList>
    </citation>
    <scope>NUCLEOTIDE SEQUENCE [LARGE SCALE GENOMIC DNA]</scope>
    <source>
        <strain evidence="7 8">14C53</strain>
    </source>
</reference>
<dbReference type="Gene3D" id="3.90.1720.10">
    <property type="entry name" value="endopeptidase domain like (from Nostoc punctiforme)"/>
    <property type="match status" value="1"/>
</dbReference>
<comment type="caution">
    <text evidence="7">The sequence shown here is derived from an EMBL/GenBank/DDBJ whole genome shotgun (WGS) entry which is preliminary data.</text>
</comment>
<evidence type="ECO:0000313" key="7">
    <source>
        <dbReference type="EMBL" id="TMQ99196.1"/>
    </source>
</evidence>
<keyword evidence="4" id="KW-0788">Thiol protease</keyword>
<feature type="compositionally biased region" description="Basic residues" evidence="5">
    <location>
        <begin position="311"/>
        <end position="325"/>
    </location>
</feature>
<dbReference type="EMBL" id="VCKW01000087">
    <property type="protein sequence ID" value="TMQ99196.1"/>
    <property type="molecule type" value="Genomic_DNA"/>
</dbReference>
<dbReference type="Pfam" id="PF00877">
    <property type="entry name" value="NLPC_P60"/>
    <property type="match status" value="1"/>
</dbReference>
<dbReference type="InterPro" id="IPR051202">
    <property type="entry name" value="Peptidase_C40"/>
</dbReference>
<dbReference type="GO" id="GO:0006508">
    <property type="term" value="P:proteolysis"/>
    <property type="evidence" value="ECO:0007669"/>
    <property type="project" value="UniProtKB-KW"/>
</dbReference>
<evidence type="ECO:0000256" key="4">
    <source>
        <dbReference type="ARBA" id="ARBA00022807"/>
    </source>
</evidence>
<dbReference type="InterPro" id="IPR038765">
    <property type="entry name" value="Papain-like_cys_pep_sf"/>
</dbReference>
<dbReference type="AlphaFoldDB" id="A0A5C4JBD2"/>
<dbReference type="SUPFAM" id="SSF54001">
    <property type="entry name" value="Cysteine proteinases"/>
    <property type="match status" value="1"/>
</dbReference>
<evidence type="ECO:0000256" key="2">
    <source>
        <dbReference type="ARBA" id="ARBA00022670"/>
    </source>
</evidence>
<protein>
    <recommendedName>
        <fullName evidence="6">NlpC/P60 domain-containing protein</fullName>
    </recommendedName>
</protein>
<evidence type="ECO:0000256" key="5">
    <source>
        <dbReference type="SAM" id="MobiDB-lite"/>
    </source>
</evidence>
<dbReference type="PANTHER" id="PTHR47053">
    <property type="entry name" value="MUREIN DD-ENDOPEPTIDASE MEPH-RELATED"/>
    <property type="match status" value="1"/>
</dbReference>
<keyword evidence="3" id="KW-0378">Hydrolase</keyword>
<evidence type="ECO:0000256" key="3">
    <source>
        <dbReference type="ARBA" id="ARBA00022801"/>
    </source>
</evidence>
<dbReference type="Proteomes" id="UP000309174">
    <property type="component" value="Unassembled WGS sequence"/>
</dbReference>
<keyword evidence="8" id="KW-1185">Reference proteome</keyword>
<dbReference type="InterPro" id="IPR000064">
    <property type="entry name" value="NLP_P60_dom"/>
</dbReference>
<evidence type="ECO:0000313" key="8">
    <source>
        <dbReference type="Proteomes" id="UP000309174"/>
    </source>
</evidence>
<feature type="domain" description="NlpC/P60" evidence="6">
    <location>
        <begin position="91"/>
        <end position="209"/>
    </location>
</feature>
<feature type="region of interest" description="Disordered" evidence="5">
    <location>
        <begin position="231"/>
        <end position="349"/>
    </location>
</feature>
<comment type="similarity">
    <text evidence="1">Belongs to the peptidase C40 family.</text>
</comment>